<sequence>MATRGHFLQLVARDAREVSVSFETFTWRVTDRTAARYVPSLLTAQFNDGYEAVAVNGPRMQALRTSWPFVVPGSKAEVLEVHRFLERNMGRRFIWRDPFTGERRLWRCVVWESNPQGGPMWTVSGEFKYAGQLPPGA</sequence>
<dbReference type="EMBL" id="POQS01000006">
    <property type="protein sequence ID" value="PND31835.1"/>
    <property type="molecule type" value="Genomic_DNA"/>
</dbReference>
<proteinExistence type="predicted"/>
<gene>
    <name evidence="1" type="ORF">C1I89_23820</name>
</gene>
<evidence type="ECO:0008006" key="3">
    <source>
        <dbReference type="Google" id="ProtNLM"/>
    </source>
</evidence>
<protein>
    <recommendedName>
        <fullName evidence="3">Phage tail protein</fullName>
    </recommendedName>
</protein>
<evidence type="ECO:0000313" key="1">
    <source>
        <dbReference type="EMBL" id="PND31835.1"/>
    </source>
</evidence>
<dbReference type="Pfam" id="PF05939">
    <property type="entry name" value="Phage_min_tail"/>
    <property type="match status" value="1"/>
</dbReference>
<dbReference type="Proteomes" id="UP000235994">
    <property type="component" value="Unassembled WGS sequence"/>
</dbReference>
<reference evidence="1 2" key="1">
    <citation type="submission" date="2018-01" db="EMBL/GenBank/DDBJ databases">
        <title>The draft genome of an aniline degradation strain ANB-1.</title>
        <authorList>
            <person name="Zhang L."/>
            <person name="Jiang J."/>
        </authorList>
    </citation>
    <scope>NUCLEOTIDE SEQUENCE [LARGE SCALE GENOMIC DNA]</scope>
    <source>
        <strain evidence="1 2">ANB-1</strain>
    </source>
</reference>
<evidence type="ECO:0000313" key="2">
    <source>
        <dbReference type="Proteomes" id="UP000235994"/>
    </source>
</evidence>
<comment type="caution">
    <text evidence="1">The sequence shown here is derived from an EMBL/GenBank/DDBJ whole genome shotgun (WGS) entry which is preliminary data.</text>
</comment>
<name>A0A2N8KEF6_9BURK</name>
<organism evidence="1 2">
    <name type="scientific">Achromobacter pulmonis</name>
    <dbReference type="NCBI Taxonomy" id="1389932"/>
    <lineage>
        <taxon>Bacteria</taxon>
        <taxon>Pseudomonadati</taxon>
        <taxon>Pseudomonadota</taxon>
        <taxon>Betaproteobacteria</taxon>
        <taxon>Burkholderiales</taxon>
        <taxon>Alcaligenaceae</taxon>
        <taxon>Achromobacter</taxon>
    </lineage>
</organism>
<dbReference type="AlphaFoldDB" id="A0A2N8KEF6"/>
<accession>A0A2N8KEF6</accession>
<keyword evidence="2" id="KW-1185">Reference proteome</keyword>
<dbReference type="InterPro" id="IPR010265">
    <property type="entry name" value="Phage_lambda_TipM"/>
</dbReference>